<dbReference type="InterPro" id="IPR013783">
    <property type="entry name" value="Ig-like_fold"/>
</dbReference>
<protein>
    <submittedName>
        <fullName evidence="3">DUF1573 domain-containing protein</fullName>
    </submittedName>
</protein>
<keyword evidence="4" id="KW-1185">Reference proteome</keyword>
<dbReference type="SUPFAM" id="SSF82171">
    <property type="entry name" value="DPP6 N-terminal domain-like"/>
    <property type="match status" value="1"/>
</dbReference>
<dbReference type="AlphaFoldDB" id="A0A8J6PJG1"/>
<dbReference type="InterPro" id="IPR011659">
    <property type="entry name" value="WD40"/>
</dbReference>
<name>A0A8J6PJG1_9FLAO</name>
<dbReference type="Proteomes" id="UP000652681">
    <property type="component" value="Unassembled WGS sequence"/>
</dbReference>
<dbReference type="InterPro" id="IPR011467">
    <property type="entry name" value="DUF1573"/>
</dbReference>
<dbReference type="Pfam" id="PF07676">
    <property type="entry name" value="PD40"/>
    <property type="match status" value="1"/>
</dbReference>
<proteinExistence type="predicted"/>
<reference evidence="3" key="1">
    <citation type="submission" date="2020-09" db="EMBL/GenBank/DDBJ databases">
        <title>Taishania pollutisoli gen. nov., sp. nov., Isolated from Tetrabromobisphenol A-Contaminated Soil.</title>
        <authorList>
            <person name="Chen Q."/>
        </authorList>
    </citation>
    <scope>NUCLEOTIDE SEQUENCE</scope>
    <source>
        <strain evidence="3">CZZ-1</strain>
    </source>
</reference>
<feature type="repeat" description="TPR" evidence="1">
    <location>
        <begin position="94"/>
        <end position="127"/>
    </location>
</feature>
<dbReference type="PROSITE" id="PS50005">
    <property type="entry name" value="TPR"/>
    <property type="match status" value="2"/>
</dbReference>
<keyword evidence="1" id="KW-0802">TPR repeat</keyword>
<evidence type="ECO:0000256" key="1">
    <source>
        <dbReference type="PROSITE-ProRule" id="PRU00339"/>
    </source>
</evidence>
<feature type="repeat" description="TPR" evidence="1">
    <location>
        <begin position="24"/>
        <end position="57"/>
    </location>
</feature>
<dbReference type="Gene3D" id="1.25.40.10">
    <property type="entry name" value="Tetratricopeptide repeat domain"/>
    <property type="match status" value="1"/>
</dbReference>
<feature type="chain" id="PRO_5035154190" evidence="2">
    <location>
        <begin position="20"/>
        <end position="749"/>
    </location>
</feature>
<dbReference type="SUPFAM" id="SSF48452">
    <property type="entry name" value="TPR-like"/>
    <property type="match status" value="1"/>
</dbReference>
<dbReference type="SMART" id="SM00028">
    <property type="entry name" value="TPR"/>
    <property type="match status" value="2"/>
</dbReference>
<dbReference type="InterPro" id="IPR019734">
    <property type="entry name" value="TPR_rpt"/>
</dbReference>
<dbReference type="EMBL" id="JACVEL010000003">
    <property type="protein sequence ID" value="MBC9812240.1"/>
    <property type="molecule type" value="Genomic_DNA"/>
</dbReference>
<organism evidence="3 4">
    <name type="scientific">Taishania pollutisoli</name>
    <dbReference type="NCBI Taxonomy" id="2766479"/>
    <lineage>
        <taxon>Bacteria</taxon>
        <taxon>Pseudomonadati</taxon>
        <taxon>Bacteroidota</taxon>
        <taxon>Flavobacteriia</taxon>
        <taxon>Flavobacteriales</taxon>
        <taxon>Crocinitomicaceae</taxon>
        <taxon>Taishania</taxon>
    </lineage>
</organism>
<accession>A0A8J6PJG1</accession>
<dbReference type="RefSeq" id="WP_216713889.1">
    <property type="nucleotide sequence ID" value="NZ_JACVEL010000003.1"/>
</dbReference>
<evidence type="ECO:0000313" key="3">
    <source>
        <dbReference type="EMBL" id="MBC9812240.1"/>
    </source>
</evidence>
<feature type="signal peptide" evidence="2">
    <location>
        <begin position="1"/>
        <end position="19"/>
    </location>
</feature>
<evidence type="ECO:0000256" key="2">
    <source>
        <dbReference type="SAM" id="SignalP"/>
    </source>
</evidence>
<dbReference type="Pfam" id="PF07610">
    <property type="entry name" value="DUF1573"/>
    <property type="match status" value="1"/>
</dbReference>
<dbReference type="Gene3D" id="2.60.40.10">
    <property type="entry name" value="Immunoglobulins"/>
    <property type="match status" value="1"/>
</dbReference>
<gene>
    <name evidence="3" type="ORF">H9Y05_07075</name>
</gene>
<dbReference type="InterPro" id="IPR011990">
    <property type="entry name" value="TPR-like_helical_dom_sf"/>
</dbReference>
<sequence>MSRLYLILFFFGWSVSASHGQNMLTKYLKFADEQYQKGDYFYALEYYSKAMEIDSTTIDILWKVAEAHRAYKDYRKAEYYYAKVYDRELGAIYPYSLLQLGLMQKQNGKYDAAIETFKRAKKKYSKDKKDYLYLKSKQELESTLWAKSMSDIYEKGDLIRLPETVNTKNSEFGHGFVDGQLVFSSLRADSISEQEEVYEKHYTTNIFRSKIDDGRYLPSERWDVFYNENRNSGNGALSLDGKRLYFSSCEDVNGVSYQCKLLVAKYHNGTWGLIDTLGEIINVPGANTTMPAIGKLDGQEVLFFCSDQAKETKGGLDLFYTTITNGNQFGKVRSIKSLNSIDNEVTPFWDDAQQRLYFSSSWNEGFGGYDVFYSEFKGGQFQEAQNAGQPVNSPANDLYYFHRNDTSYVTSNRIGVLYSKNITCCSDIFAIYPPEKTPPPTPKETLEELNKRLPVTLYFHNDVPNPKSWDTITPLNYMTTYNEYTEMLPRYQKEYAVGLAPDKAEEAKEDIENFFTEHVDQGVKDLFLFRDLLLEELQKGARIKIAVRGFASPLAKTDYNVNLTKRRISSLINHLREYEGGVFIPYINGTAPNNGRVIFEYIPFGEYNANQLISDNPNDTKNSVYSRAAAAERKIEIQSVSYIDKQEVFPISVAKPVFNAGVLKSGEKITAEYELKNTSEKSVELNPETTPNSYTTVSVGKTTLQPNEKTTVKLELNTDGFIGHTVKTIYIPVAGQTENVRLIVTMELR</sequence>
<keyword evidence="2" id="KW-0732">Signal</keyword>
<evidence type="ECO:0000313" key="4">
    <source>
        <dbReference type="Proteomes" id="UP000652681"/>
    </source>
</evidence>
<comment type="caution">
    <text evidence="3">The sequence shown here is derived from an EMBL/GenBank/DDBJ whole genome shotgun (WGS) entry which is preliminary data.</text>
</comment>